<feature type="domain" description="HSF-type DNA-binding" evidence="12">
    <location>
        <begin position="80"/>
        <end position="104"/>
    </location>
</feature>
<evidence type="ECO:0000256" key="9">
    <source>
        <dbReference type="RuleBase" id="RU004020"/>
    </source>
</evidence>
<organism evidence="13 14">
    <name type="scientific">Setaria viridis</name>
    <name type="common">Green bristlegrass</name>
    <name type="synonym">Setaria italica subsp. viridis</name>
    <dbReference type="NCBI Taxonomy" id="4556"/>
    <lineage>
        <taxon>Eukaryota</taxon>
        <taxon>Viridiplantae</taxon>
        <taxon>Streptophyta</taxon>
        <taxon>Embryophyta</taxon>
        <taxon>Tracheophyta</taxon>
        <taxon>Spermatophyta</taxon>
        <taxon>Magnoliopsida</taxon>
        <taxon>Liliopsida</taxon>
        <taxon>Poales</taxon>
        <taxon>Poaceae</taxon>
        <taxon>PACMAD clade</taxon>
        <taxon>Panicoideae</taxon>
        <taxon>Panicodae</taxon>
        <taxon>Paniceae</taxon>
        <taxon>Cenchrinae</taxon>
        <taxon>Setaria</taxon>
    </lineage>
</organism>
<dbReference type="InterPro" id="IPR036388">
    <property type="entry name" value="WH-like_DNA-bd_sf"/>
</dbReference>
<comment type="similarity">
    <text evidence="9">Belongs to the HSF family.</text>
</comment>
<dbReference type="PANTHER" id="PTHR10015:SF169">
    <property type="entry name" value="HEAT STRESS TRANSCRIPTION FACTOR B-2B"/>
    <property type="match status" value="1"/>
</dbReference>
<dbReference type="InterPro" id="IPR000232">
    <property type="entry name" value="HSF_DNA-bd"/>
</dbReference>
<evidence type="ECO:0000313" key="14">
    <source>
        <dbReference type="Proteomes" id="UP000298652"/>
    </source>
</evidence>
<comment type="subunit">
    <text evidence="2">Homotrimer.</text>
</comment>
<keyword evidence="10" id="KW-0175">Coiled coil</keyword>
<dbReference type="FunFam" id="1.10.10.10:FF:000037">
    <property type="entry name" value="Heat stress transcription factor B-4"/>
    <property type="match status" value="1"/>
</dbReference>
<sequence length="364" mass="38356">MAEQGGATGEAGGSEPPATAPAPAPPPVAEAAGQRSLPTPFLTKTYQLVDDPAVDDVISWNEDGSTFVVWRPAEFARDLLPKYFKHNNFSSFVRQLNTYGFRKIVPDRWEFANDCFRRGEKRLLCDIHRRKVAPAAPAAALATAAAAAASGAVTVAAAPIPMAVPSGSGGASASGDTGEENERLRRENARLTRELGQMKKLCNNILLLMTKYASSQQLDASAALSSVVNCSGESSEALPPPPPLPPAILDLMPSCPSLATAAAGLVADADPEQAARLFGVSIGLKRTREDDDTGEEPADHGSAGAEVKTEASDPHQHRGSSSKEPSPDQHPWPIYRPTPVYHSMRCNAPDQGAAGSDQDGSNSR</sequence>
<name>A0A4U6VYP9_SETVI</name>
<evidence type="ECO:0000256" key="10">
    <source>
        <dbReference type="SAM" id="Coils"/>
    </source>
</evidence>
<proteinExistence type="inferred from homology"/>
<evidence type="ECO:0000256" key="3">
    <source>
        <dbReference type="ARBA" id="ARBA00022553"/>
    </source>
</evidence>
<feature type="compositionally biased region" description="Pro residues" evidence="11">
    <location>
        <begin position="18"/>
        <end position="28"/>
    </location>
</feature>
<dbReference type="AlphaFoldDB" id="A0A4U6VYP9"/>
<dbReference type="PRINTS" id="PR00056">
    <property type="entry name" value="HSFDOMAIN"/>
</dbReference>
<accession>A0A4U6VYP9</accession>
<dbReference type="Gramene" id="TKW34234">
    <property type="protein sequence ID" value="TKW34234"/>
    <property type="gene ID" value="SEVIR_2G292500v2"/>
</dbReference>
<keyword evidence="14" id="KW-1185">Reference proteome</keyword>
<gene>
    <name evidence="13" type="ORF">SEVIR_2G292500v2</name>
</gene>
<evidence type="ECO:0000256" key="11">
    <source>
        <dbReference type="SAM" id="MobiDB-lite"/>
    </source>
</evidence>
<feature type="region of interest" description="Disordered" evidence="11">
    <location>
        <begin position="1"/>
        <end position="36"/>
    </location>
</feature>
<keyword evidence="7" id="KW-0804">Transcription</keyword>
<dbReference type="SMART" id="SM00415">
    <property type="entry name" value="HSF"/>
    <property type="match status" value="1"/>
</dbReference>
<evidence type="ECO:0000259" key="12">
    <source>
        <dbReference type="PROSITE" id="PS00434"/>
    </source>
</evidence>
<feature type="compositionally biased region" description="Gly residues" evidence="11">
    <location>
        <begin position="1"/>
        <end position="12"/>
    </location>
</feature>
<comment type="subcellular location">
    <subcellularLocation>
        <location evidence="1">Nucleus</location>
    </subcellularLocation>
</comment>
<evidence type="ECO:0000256" key="5">
    <source>
        <dbReference type="ARBA" id="ARBA00023016"/>
    </source>
</evidence>
<dbReference type="GO" id="GO:0006357">
    <property type="term" value="P:regulation of transcription by RNA polymerase II"/>
    <property type="evidence" value="ECO:0007669"/>
    <property type="project" value="TreeGrafter"/>
</dbReference>
<dbReference type="PROSITE" id="PS00434">
    <property type="entry name" value="HSF_DOMAIN"/>
    <property type="match status" value="1"/>
</dbReference>
<dbReference type="GO" id="GO:0000978">
    <property type="term" value="F:RNA polymerase II cis-regulatory region sequence-specific DNA binding"/>
    <property type="evidence" value="ECO:0007669"/>
    <property type="project" value="TreeGrafter"/>
</dbReference>
<dbReference type="PANTHER" id="PTHR10015">
    <property type="entry name" value="HEAT SHOCK TRANSCRIPTION FACTOR"/>
    <property type="match status" value="1"/>
</dbReference>
<dbReference type="GO" id="GO:0003700">
    <property type="term" value="F:DNA-binding transcription factor activity"/>
    <property type="evidence" value="ECO:0007669"/>
    <property type="project" value="InterPro"/>
</dbReference>
<dbReference type="Proteomes" id="UP000298652">
    <property type="component" value="Chromosome 2"/>
</dbReference>
<evidence type="ECO:0000256" key="7">
    <source>
        <dbReference type="ARBA" id="ARBA00023163"/>
    </source>
</evidence>
<keyword evidence="5" id="KW-0346">Stress response</keyword>
<evidence type="ECO:0000256" key="4">
    <source>
        <dbReference type="ARBA" id="ARBA00023015"/>
    </source>
</evidence>
<evidence type="ECO:0000256" key="2">
    <source>
        <dbReference type="ARBA" id="ARBA00011233"/>
    </source>
</evidence>
<protein>
    <recommendedName>
        <fullName evidence="12">HSF-type DNA-binding domain-containing protein</fullName>
    </recommendedName>
</protein>
<feature type="region of interest" description="Disordered" evidence="11">
    <location>
        <begin position="287"/>
        <end position="364"/>
    </location>
</feature>
<dbReference type="Gene3D" id="1.10.10.10">
    <property type="entry name" value="Winged helix-like DNA-binding domain superfamily/Winged helix DNA-binding domain"/>
    <property type="match status" value="1"/>
</dbReference>
<dbReference type="SUPFAM" id="SSF46785">
    <property type="entry name" value="Winged helix' DNA-binding domain"/>
    <property type="match status" value="1"/>
</dbReference>
<feature type="compositionally biased region" description="Basic and acidic residues" evidence="11">
    <location>
        <begin position="307"/>
        <end position="316"/>
    </location>
</feature>
<keyword evidence="3" id="KW-0597">Phosphoprotein</keyword>
<dbReference type="GO" id="GO:0005634">
    <property type="term" value="C:nucleus"/>
    <property type="evidence" value="ECO:0007669"/>
    <property type="project" value="UniProtKB-SubCell"/>
</dbReference>
<evidence type="ECO:0000313" key="13">
    <source>
        <dbReference type="EMBL" id="TKW34234.1"/>
    </source>
</evidence>
<evidence type="ECO:0000256" key="8">
    <source>
        <dbReference type="ARBA" id="ARBA00023242"/>
    </source>
</evidence>
<feature type="coiled-coil region" evidence="10">
    <location>
        <begin position="174"/>
        <end position="201"/>
    </location>
</feature>
<keyword evidence="4" id="KW-0805">Transcription regulation</keyword>
<reference evidence="13" key="1">
    <citation type="submission" date="2019-03" db="EMBL/GenBank/DDBJ databases">
        <title>WGS assembly of Setaria viridis.</title>
        <authorList>
            <person name="Huang P."/>
            <person name="Jenkins J."/>
            <person name="Grimwood J."/>
            <person name="Barry K."/>
            <person name="Healey A."/>
            <person name="Mamidi S."/>
            <person name="Sreedasyam A."/>
            <person name="Shu S."/>
            <person name="Feldman M."/>
            <person name="Wu J."/>
            <person name="Yu Y."/>
            <person name="Chen C."/>
            <person name="Johnson J."/>
            <person name="Rokhsar D."/>
            <person name="Baxter I."/>
            <person name="Schmutz J."/>
            <person name="Brutnell T."/>
            <person name="Kellogg E."/>
        </authorList>
    </citation>
    <scope>NUCLEOTIDE SEQUENCE [LARGE SCALE GENOMIC DNA]</scope>
</reference>
<dbReference type="EMBL" id="CM016553">
    <property type="protein sequence ID" value="TKW34234.1"/>
    <property type="molecule type" value="Genomic_DNA"/>
</dbReference>
<dbReference type="InterPro" id="IPR036390">
    <property type="entry name" value="WH_DNA-bd_sf"/>
</dbReference>
<evidence type="ECO:0000256" key="6">
    <source>
        <dbReference type="ARBA" id="ARBA00023125"/>
    </source>
</evidence>
<evidence type="ECO:0000256" key="1">
    <source>
        <dbReference type="ARBA" id="ARBA00004123"/>
    </source>
</evidence>
<dbReference type="Pfam" id="PF00447">
    <property type="entry name" value="HSF_DNA-bind"/>
    <property type="match status" value="1"/>
</dbReference>
<keyword evidence="8" id="KW-0539">Nucleus</keyword>
<keyword evidence="6" id="KW-0238">DNA-binding</keyword>